<gene>
    <name evidence="1" type="ORF">KK060_23115</name>
</gene>
<sequence>MRFQIEDTDIELTKEGQAVRLKTSTDNLLLTNQTFEETEDVVKRNFLVVKEFYQKRAGGTIKIEDLNRACLKIVFRFFYMHNMWRSEGKRLKNKKLEFLKEDLEHPYSFDDIIEVFKGKYPQDYSDKCEVLMNMTTDNFKKYEKNRQDFFNMW</sequence>
<dbReference type="Proteomes" id="UP000772618">
    <property type="component" value="Unassembled WGS sequence"/>
</dbReference>
<evidence type="ECO:0000313" key="2">
    <source>
        <dbReference type="Proteomes" id="UP000772618"/>
    </source>
</evidence>
<accession>A0ABS5VXR3</accession>
<dbReference type="RefSeq" id="WP_254157292.1">
    <property type="nucleotide sequence ID" value="NZ_JAHESD010000090.1"/>
</dbReference>
<organism evidence="1 2">
    <name type="scientific">Chryseosolibacter indicus</name>
    <dbReference type="NCBI Taxonomy" id="2782351"/>
    <lineage>
        <taxon>Bacteria</taxon>
        <taxon>Pseudomonadati</taxon>
        <taxon>Bacteroidota</taxon>
        <taxon>Cytophagia</taxon>
        <taxon>Cytophagales</taxon>
        <taxon>Chryseotaleaceae</taxon>
        <taxon>Chryseosolibacter</taxon>
    </lineage>
</organism>
<name>A0ABS5VXR3_9BACT</name>
<comment type="caution">
    <text evidence="1">The sequence shown here is derived from an EMBL/GenBank/DDBJ whole genome shotgun (WGS) entry which is preliminary data.</text>
</comment>
<evidence type="ECO:0000313" key="1">
    <source>
        <dbReference type="EMBL" id="MBT1706198.1"/>
    </source>
</evidence>
<dbReference type="EMBL" id="JAHESD010000090">
    <property type="protein sequence ID" value="MBT1706198.1"/>
    <property type="molecule type" value="Genomic_DNA"/>
</dbReference>
<keyword evidence="2" id="KW-1185">Reference proteome</keyword>
<protein>
    <submittedName>
        <fullName evidence="1">Uncharacterized protein</fullName>
    </submittedName>
</protein>
<proteinExistence type="predicted"/>
<reference evidence="1 2" key="1">
    <citation type="submission" date="2021-05" db="EMBL/GenBank/DDBJ databases">
        <title>A Polyphasic approach of four new species of the genus Ohtaekwangia: Ohtaekwangia histidinii sp. nov., Ohtaekwangia cretensis sp. nov., Ohtaekwangia indiensis sp. nov., Ohtaekwangia reichenbachii sp. nov. from diverse environment.</title>
        <authorList>
            <person name="Octaviana S."/>
        </authorList>
    </citation>
    <scope>NUCLEOTIDE SEQUENCE [LARGE SCALE GENOMIC DNA]</scope>
    <source>
        <strain evidence="1 2">PWU20</strain>
    </source>
</reference>